<sequence>MSSYLITGTTRGLGLTLTRQLLEMPASQVGKVIVLNRREPTPPLQELINKYSGRLFPVTAAVADTESVNKAAEEVKSILGSQGLDVLVNNAGFQAFSENGVLGMTEEQLTSSLDINVTGPHRVIVAFLPLLRAGKEKKIINITSSMGSNGWAWFTKHAPSPAYKIAKAAMNMLNTQYAMYLQDEGFTCLLISPGWMRTDLGGPNADLDVEEGTLGTKNVILNATKAENGKFLNIHVPGKEESFGRYDGKEVPY</sequence>
<dbReference type="GO" id="GO:0005737">
    <property type="term" value="C:cytoplasm"/>
    <property type="evidence" value="ECO:0007669"/>
    <property type="project" value="TreeGrafter"/>
</dbReference>
<dbReference type="OrthoDB" id="5296at2759"/>
<dbReference type="Proteomes" id="UP000319257">
    <property type="component" value="Unassembled WGS sequence"/>
</dbReference>
<dbReference type="PANTHER" id="PTHR43544">
    <property type="entry name" value="SHORT-CHAIN DEHYDROGENASE/REDUCTASE"/>
    <property type="match status" value="1"/>
</dbReference>
<evidence type="ECO:0000256" key="1">
    <source>
        <dbReference type="ARBA" id="ARBA00006484"/>
    </source>
</evidence>
<reference evidence="2 3" key="1">
    <citation type="submission" date="2019-06" db="EMBL/GenBank/DDBJ databases">
        <title>Draft genome sequence of the filamentous fungus Phialemoniopsis curvata isolated from diesel fuel.</title>
        <authorList>
            <person name="Varaljay V.A."/>
            <person name="Lyon W.J."/>
            <person name="Crouch A.L."/>
            <person name="Drake C.E."/>
            <person name="Hollomon J.M."/>
            <person name="Nadeau L.J."/>
            <person name="Nunn H.S."/>
            <person name="Stevenson B.S."/>
            <person name="Bojanowski C.L."/>
            <person name="Crookes-Goodson W.J."/>
        </authorList>
    </citation>
    <scope>NUCLEOTIDE SEQUENCE [LARGE SCALE GENOMIC DNA]</scope>
    <source>
        <strain evidence="2 3">D216</strain>
    </source>
</reference>
<dbReference type="Gene3D" id="3.40.50.720">
    <property type="entry name" value="NAD(P)-binding Rossmann-like Domain"/>
    <property type="match status" value="1"/>
</dbReference>
<dbReference type="InParanoid" id="A0A507AM13"/>
<dbReference type="GO" id="GO:0016491">
    <property type="term" value="F:oxidoreductase activity"/>
    <property type="evidence" value="ECO:0007669"/>
    <property type="project" value="TreeGrafter"/>
</dbReference>
<organism evidence="2 3">
    <name type="scientific">Thyridium curvatum</name>
    <dbReference type="NCBI Taxonomy" id="1093900"/>
    <lineage>
        <taxon>Eukaryota</taxon>
        <taxon>Fungi</taxon>
        <taxon>Dikarya</taxon>
        <taxon>Ascomycota</taxon>
        <taxon>Pezizomycotina</taxon>
        <taxon>Sordariomycetes</taxon>
        <taxon>Sordariomycetidae</taxon>
        <taxon>Thyridiales</taxon>
        <taxon>Thyridiaceae</taxon>
        <taxon>Thyridium</taxon>
    </lineage>
</organism>
<dbReference type="RefSeq" id="XP_030993406.1">
    <property type="nucleotide sequence ID" value="XM_031142444.1"/>
</dbReference>
<gene>
    <name evidence="2" type="ORF">E0L32_007674</name>
</gene>
<accession>A0A507AM13</accession>
<name>A0A507AM13_9PEZI</name>
<dbReference type="SUPFAM" id="SSF51735">
    <property type="entry name" value="NAD(P)-binding Rossmann-fold domains"/>
    <property type="match status" value="1"/>
</dbReference>
<dbReference type="AlphaFoldDB" id="A0A507AM13"/>
<dbReference type="Pfam" id="PF00106">
    <property type="entry name" value="adh_short"/>
    <property type="match status" value="1"/>
</dbReference>
<dbReference type="PRINTS" id="PR00081">
    <property type="entry name" value="GDHRDH"/>
</dbReference>
<dbReference type="PANTHER" id="PTHR43544:SF36">
    <property type="entry name" value="CHAIN OXIDOREDUCTASE (CSGA), PUTATIVE (AFU_ORTHOLOGUE AFUA_4G00910)-RELATED"/>
    <property type="match status" value="1"/>
</dbReference>
<protein>
    <submittedName>
        <fullName evidence="2">Uncharacterized protein</fullName>
    </submittedName>
</protein>
<comment type="similarity">
    <text evidence="1">Belongs to the short-chain dehydrogenases/reductases (SDR) family.</text>
</comment>
<dbReference type="EMBL" id="SKBQ01000047">
    <property type="protein sequence ID" value="TPX11695.1"/>
    <property type="molecule type" value="Genomic_DNA"/>
</dbReference>
<dbReference type="GeneID" id="41975121"/>
<dbReference type="InterPro" id="IPR002347">
    <property type="entry name" value="SDR_fam"/>
</dbReference>
<dbReference type="InterPro" id="IPR036291">
    <property type="entry name" value="NAD(P)-bd_dom_sf"/>
</dbReference>
<dbReference type="InterPro" id="IPR051468">
    <property type="entry name" value="Fungal_SecMetab_SDRs"/>
</dbReference>
<comment type="caution">
    <text evidence="2">The sequence shown here is derived from an EMBL/GenBank/DDBJ whole genome shotgun (WGS) entry which is preliminary data.</text>
</comment>
<proteinExistence type="inferred from homology"/>
<evidence type="ECO:0000313" key="3">
    <source>
        <dbReference type="Proteomes" id="UP000319257"/>
    </source>
</evidence>
<keyword evidence="3" id="KW-1185">Reference proteome</keyword>
<evidence type="ECO:0000313" key="2">
    <source>
        <dbReference type="EMBL" id="TPX11695.1"/>
    </source>
</evidence>